<dbReference type="AlphaFoldDB" id="A0A8H5BQI3"/>
<dbReference type="InterPro" id="IPR011701">
    <property type="entry name" value="MFS"/>
</dbReference>
<dbReference type="SUPFAM" id="SSF103473">
    <property type="entry name" value="MFS general substrate transporter"/>
    <property type="match status" value="1"/>
</dbReference>
<dbReference type="PANTHER" id="PTHR43791">
    <property type="entry name" value="PERMEASE-RELATED"/>
    <property type="match status" value="1"/>
</dbReference>
<feature type="transmembrane region" description="Helical" evidence="7">
    <location>
        <begin position="326"/>
        <end position="343"/>
    </location>
</feature>
<reference evidence="9 10" key="1">
    <citation type="journal article" date="2020" name="ISME J.">
        <title>Uncovering the hidden diversity of litter-decomposition mechanisms in mushroom-forming fungi.</title>
        <authorList>
            <person name="Floudas D."/>
            <person name="Bentzer J."/>
            <person name="Ahren D."/>
            <person name="Johansson T."/>
            <person name="Persson P."/>
            <person name="Tunlid A."/>
        </authorList>
    </citation>
    <scope>NUCLEOTIDE SEQUENCE [LARGE SCALE GENOMIC DNA]</scope>
    <source>
        <strain evidence="9 10">CBS 101986</strain>
    </source>
</reference>
<feature type="transmembrane region" description="Helical" evidence="7">
    <location>
        <begin position="111"/>
        <end position="132"/>
    </location>
</feature>
<dbReference type="PANTHER" id="PTHR43791:SF85">
    <property type="entry name" value="TRANSPORTER, PUTATIVE (AFU_ORTHOLOGUE AFUA_6G00710)-RELATED"/>
    <property type="match status" value="1"/>
</dbReference>
<feature type="transmembrane region" description="Helical" evidence="7">
    <location>
        <begin position="50"/>
        <end position="67"/>
    </location>
</feature>
<feature type="transmembrane region" description="Helical" evidence="7">
    <location>
        <begin position="375"/>
        <end position="399"/>
    </location>
</feature>
<keyword evidence="4 7" id="KW-1133">Transmembrane helix</keyword>
<feature type="transmembrane region" description="Helical" evidence="7">
    <location>
        <begin position="286"/>
        <end position="306"/>
    </location>
</feature>
<dbReference type="GO" id="GO:0022857">
    <property type="term" value="F:transmembrane transporter activity"/>
    <property type="evidence" value="ECO:0007669"/>
    <property type="project" value="InterPro"/>
</dbReference>
<feature type="transmembrane region" description="Helical" evidence="7">
    <location>
        <begin position="411"/>
        <end position="433"/>
    </location>
</feature>
<feature type="domain" description="Major facilitator superfamily (MFS) profile" evidence="8">
    <location>
        <begin position="54"/>
        <end position="469"/>
    </location>
</feature>
<evidence type="ECO:0000256" key="5">
    <source>
        <dbReference type="ARBA" id="ARBA00023136"/>
    </source>
</evidence>
<dbReference type="EMBL" id="JAACJJ010000014">
    <property type="protein sequence ID" value="KAF5327677.1"/>
    <property type="molecule type" value="Genomic_DNA"/>
</dbReference>
<feature type="transmembrane region" description="Helical" evidence="7">
    <location>
        <begin position="144"/>
        <end position="168"/>
    </location>
</feature>
<dbReference type="InterPro" id="IPR020846">
    <property type="entry name" value="MFS_dom"/>
</dbReference>
<dbReference type="GO" id="GO:0016020">
    <property type="term" value="C:membrane"/>
    <property type="evidence" value="ECO:0007669"/>
    <property type="project" value="UniProtKB-SubCell"/>
</dbReference>
<feature type="transmembrane region" description="Helical" evidence="7">
    <location>
        <begin position="87"/>
        <end position="104"/>
    </location>
</feature>
<name>A0A8H5BQI3_9AGAR</name>
<comment type="caution">
    <text evidence="9">The sequence shown here is derived from an EMBL/GenBank/DDBJ whole genome shotgun (WGS) entry which is preliminary data.</text>
</comment>
<evidence type="ECO:0000256" key="2">
    <source>
        <dbReference type="ARBA" id="ARBA00022448"/>
    </source>
</evidence>
<feature type="region of interest" description="Disordered" evidence="6">
    <location>
        <begin position="1"/>
        <end position="21"/>
    </location>
</feature>
<protein>
    <recommendedName>
        <fullName evidence="8">Major facilitator superfamily (MFS) profile domain-containing protein</fullName>
    </recommendedName>
</protein>
<feature type="compositionally biased region" description="Basic and acidic residues" evidence="6">
    <location>
        <begin position="12"/>
        <end position="21"/>
    </location>
</feature>
<dbReference type="InterPro" id="IPR036259">
    <property type="entry name" value="MFS_trans_sf"/>
</dbReference>
<sequence length="498" mass="55186">MAPTEQHQPTFPDEKASRYESDSSDLSLDDVLHARQGDDSAMAKRVWRKLDLYLLPVVTMFYFLSFLDRSNISNARVAGLQKDLKLTNHQYSVALTVTYVPYIAAELPSNLLLKFVGPNLMLPTMLALWGIVTTLQGTVKTYQGLLVCRFFLGLFEGGVFPGLVLYLSFFYPRQRLNWRITMFFSAASISGAFSGLLAFGIVNLDGVGHRPGWAWIFILEGLFTFLFGLLSYFLLPRSPANARFLSQDEKDFIARTLKADGAIGKDKKVDGFSWREVGRAFMSPHVWMLATMLFLSGTILFAMAYFTPSIVQGLGFTSSRAQLMSVPPFATAFVVAMISSYISDHYHCRGLVSIFSGLLCVIGSAMFLVSKNHHIQYASLFFSICGTYTSAPTLSTWIANNAAPHTRRATAIAIGFIMTSVGGILATWLLGSISAAPRYTVATQVLLAFAVVKTVLSGVTTWYLFEQNKKKEAIRKTTTREQEGPGLGDKSAWFIYAL</sequence>
<feature type="transmembrane region" description="Helical" evidence="7">
    <location>
        <begin position="350"/>
        <end position="369"/>
    </location>
</feature>
<gene>
    <name evidence="9" type="ORF">D9619_005014</name>
</gene>
<evidence type="ECO:0000256" key="7">
    <source>
        <dbReference type="SAM" id="Phobius"/>
    </source>
</evidence>
<organism evidence="9 10">
    <name type="scientific">Psilocybe cf. subviscida</name>
    <dbReference type="NCBI Taxonomy" id="2480587"/>
    <lineage>
        <taxon>Eukaryota</taxon>
        <taxon>Fungi</taxon>
        <taxon>Dikarya</taxon>
        <taxon>Basidiomycota</taxon>
        <taxon>Agaricomycotina</taxon>
        <taxon>Agaricomycetes</taxon>
        <taxon>Agaricomycetidae</taxon>
        <taxon>Agaricales</taxon>
        <taxon>Agaricineae</taxon>
        <taxon>Strophariaceae</taxon>
        <taxon>Psilocybe</taxon>
    </lineage>
</organism>
<accession>A0A8H5BQI3</accession>
<evidence type="ECO:0000256" key="4">
    <source>
        <dbReference type="ARBA" id="ARBA00022989"/>
    </source>
</evidence>
<dbReference type="Pfam" id="PF07690">
    <property type="entry name" value="MFS_1"/>
    <property type="match status" value="1"/>
</dbReference>
<evidence type="ECO:0000256" key="3">
    <source>
        <dbReference type="ARBA" id="ARBA00022692"/>
    </source>
</evidence>
<keyword evidence="5 7" id="KW-0472">Membrane</keyword>
<dbReference type="FunFam" id="1.20.1250.20:FF:000034">
    <property type="entry name" value="MFS general substrate transporter"/>
    <property type="match status" value="1"/>
</dbReference>
<dbReference type="Proteomes" id="UP000567179">
    <property type="component" value="Unassembled WGS sequence"/>
</dbReference>
<evidence type="ECO:0000256" key="1">
    <source>
        <dbReference type="ARBA" id="ARBA00004141"/>
    </source>
</evidence>
<dbReference type="FunFam" id="1.20.1250.20:FF:000013">
    <property type="entry name" value="MFS general substrate transporter"/>
    <property type="match status" value="1"/>
</dbReference>
<dbReference type="OrthoDB" id="2985014at2759"/>
<keyword evidence="10" id="KW-1185">Reference proteome</keyword>
<keyword evidence="3 7" id="KW-0812">Transmembrane</keyword>
<feature type="transmembrane region" description="Helical" evidence="7">
    <location>
        <begin position="180"/>
        <end position="201"/>
    </location>
</feature>
<proteinExistence type="predicted"/>
<dbReference type="Gene3D" id="1.20.1250.20">
    <property type="entry name" value="MFS general substrate transporter like domains"/>
    <property type="match status" value="2"/>
</dbReference>
<evidence type="ECO:0000256" key="6">
    <source>
        <dbReference type="SAM" id="MobiDB-lite"/>
    </source>
</evidence>
<comment type="subcellular location">
    <subcellularLocation>
        <location evidence="1">Membrane</location>
        <topology evidence="1">Multi-pass membrane protein</topology>
    </subcellularLocation>
</comment>
<feature type="transmembrane region" description="Helical" evidence="7">
    <location>
        <begin position="213"/>
        <end position="235"/>
    </location>
</feature>
<evidence type="ECO:0000259" key="8">
    <source>
        <dbReference type="PROSITE" id="PS50850"/>
    </source>
</evidence>
<feature type="transmembrane region" description="Helical" evidence="7">
    <location>
        <begin position="445"/>
        <end position="465"/>
    </location>
</feature>
<dbReference type="PROSITE" id="PS50850">
    <property type="entry name" value="MFS"/>
    <property type="match status" value="1"/>
</dbReference>
<evidence type="ECO:0000313" key="9">
    <source>
        <dbReference type="EMBL" id="KAF5327677.1"/>
    </source>
</evidence>
<evidence type="ECO:0000313" key="10">
    <source>
        <dbReference type="Proteomes" id="UP000567179"/>
    </source>
</evidence>
<keyword evidence="2" id="KW-0813">Transport</keyword>